<dbReference type="EMBL" id="JAWDJT010000002">
    <property type="protein sequence ID" value="MDU0369425.1"/>
    <property type="molecule type" value="Genomic_DNA"/>
</dbReference>
<name>A0ABU3TDK2_9BACT</name>
<keyword evidence="2" id="KW-1185">Reference proteome</keyword>
<comment type="caution">
    <text evidence="1">The sequence shown here is derived from an EMBL/GenBank/DDBJ whole genome shotgun (WGS) entry which is preliminary data.</text>
</comment>
<dbReference type="InterPro" id="IPR029058">
    <property type="entry name" value="AB_hydrolase_fold"/>
</dbReference>
<dbReference type="SUPFAM" id="SSF53474">
    <property type="entry name" value="alpha/beta-Hydrolases"/>
    <property type="match status" value="1"/>
</dbReference>
<reference evidence="1 2" key="1">
    <citation type="submission" date="2023-10" db="EMBL/GenBank/DDBJ databases">
        <title>Hymenobacter endophyticus sp. nov., an isolate from the leaf tissues of wheat.</title>
        <authorList>
            <person name="Dai Y."/>
        </authorList>
    </citation>
    <scope>NUCLEOTIDE SEQUENCE [LARGE SCALE GENOMIC DNA]</scope>
    <source>
        <strain evidence="1 2">ZK17L-C2</strain>
    </source>
</reference>
<accession>A0ABU3TDK2</accession>
<organism evidence="1 2">
    <name type="scientific">Hymenobacter endophyticus</name>
    <dbReference type="NCBI Taxonomy" id="3076335"/>
    <lineage>
        <taxon>Bacteria</taxon>
        <taxon>Pseudomonadati</taxon>
        <taxon>Bacteroidota</taxon>
        <taxon>Cytophagia</taxon>
        <taxon>Cytophagales</taxon>
        <taxon>Hymenobacteraceae</taxon>
        <taxon>Hymenobacter</taxon>
    </lineage>
</organism>
<dbReference type="Gene3D" id="3.40.50.1820">
    <property type="entry name" value="alpha/beta hydrolase"/>
    <property type="match status" value="1"/>
</dbReference>
<evidence type="ECO:0000313" key="1">
    <source>
        <dbReference type="EMBL" id="MDU0369425.1"/>
    </source>
</evidence>
<sequence length="360" mass="38429">MLPLHLTRLLRLVACWGLIGAGLELVAACSGSPGSEEAATVPPPTGHYEGPITYQGSELRVTMELREVSPGKLEAEIDFPQLPGLGFAATRTSYQAPQLRLEQANAGGGIEIQAVREGDFLRGVLTWDSLQADFVWARRGEAAPRGFRVQAVGGTQRLRLLLPDDTLPQHPALVLLATPATAAAAAQRATYLARHGVAAVVVPLSASDPDSVAGMAGATALAAVRRQAGVDSGKVGYWGRATGGLAVAAAARQQPTPAFAVLEGVPVITREQARPYYVFNQQRIPVLALYAALDTAAQVPVSVRRLRPALGQRRGTYVRVFPGATPNFLLPGRSRPDGQWQWPQPAAGYWPDLLQWLQQH</sequence>
<proteinExistence type="predicted"/>
<dbReference type="RefSeq" id="WP_315996918.1">
    <property type="nucleotide sequence ID" value="NZ_JAWDJT010000002.1"/>
</dbReference>
<gene>
    <name evidence="1" type="ORF">ROI90_03385</name>
</gene>
<evidence type="ECO:0000313" key="2">
    <source>
        <dbReference type="Proteomes" id="UP001250698"/>
    </source>
</evidence>
<protein>
    <recommendedName>
        <fullName evidence="3">Dienelactone hydrolase domain-containing protein</fullName>
    </recommendedName>
</protein>
<dbReference type="Proteomes" id="UP001250698">
    <property type="component" value="Unassembled WGS sequence"/>
</dbReference>
<evidence type="ECO:0008006" key="3">
    <source>
        <dbReference type="Google" id="ProtNLM"/>
    </source>
</evidence>